<keyword evidence="2" id="KW-1185">Reference proteome</keyword>
<reference evidence="2" key="1">
    <citation type="journal article" date="2023" name="Front. Plant Sci.">
        <title>Chromosomal-level genome assembly of Melastoma candidum provides insights into trichome evolution.</title>
        <authorList>
            <person name="Zhong Y."/>
            <person name="Wu W."/>
            <person name="Sun C."/>
            <person name="Zou P."/>
            <person name="Liu Y."/>
            <person name="Dai S."/>
            <person name="Zhou R."/>
        </authorList>
    </citation>
    <scope>NUCLEOTIDE SEQUENCE [LARGE SCALE GENOMIC DNA]</scope>
</reference>
<name>A0ACB9KZ50_9MYRT</name>
<organism evidence="1 2">
    <name type="scientific">Melastoma candidum</name>
    <dbReference type="NCBI Taxonomy" id="119954"/>
    <lineage>
        <taxon>Eukaryota</taxon>
        <taxon>Viridiplantae</taxon>
        <taxon>Streptophyta</taxon>
        <taxon>Embryophyta</taxon>
        <taxon>Tracheophyta</taxon>
        <taxon>Spermatophyta</taxon>
        <taxon>Magnoliopsida</taxon>
        <taxon>eudicotyledons</taxon>
        <taxon>Gunneridae</taxon>
        <taxon>Pentapetalae</taxon>
        <taxon>rosids</taxon>
        <taxon>malvids</taxon>
        <taxon>Myrtales</taxon>
        <taxon>Melastomataceae</taxon>
        <taxon>Melastomatoideae</taxon>
        <taxon>Melastomateae</taxon>
        <taxon>Melastoma</taxon>
    </lineage>
</organism>
<dbReference type="EMBL" id="CM042891">
    <property type="protein sequence ID" value="KAI4302702.1"/>
    <property type="molecule type" value="Genomic_DNA"/>
</dbReference>
<gene>
    <name evidence="1" type="ORF">MLD38_038420</name>
</gene>
<protein>
    <submittedName>
        <fullName evidence="1">Uncharacterized protein</fullName>
    </submittedName>
</protein>
<evidence type="ECO:0000313" key="1">
    <source>
        <dbReference type="EMBL" id="KAI4302702.1"/>
    </source>
</evidence>
<dbReference type="Proteomes" id="UP001057402">
    <property type="component" value="Chromosome 12"/>
</dbReference>
<comment type="caution">
    <text evidence="1">The sequence shown here is derived from an EMBL/GenBank/DDBJ whole genome shotgun (WGS) entry which is preliminary data.</text>
</comment>
<accession>A0ACB9KZ50</accession>
<evidence type="ECO:0000313" key="2">
    <source>
        <dbReference type="Proteomes" id="UP001057402"/>
    </source>
</evidence>
<proteinExistence type="predicted"/>
<sequence length="196" mass="21724">MMMYHTPGILWTSKDVERARESGRGHEALTLGEVGRRRRQGRVWGAPVVHLEGHRQPPRKMHVQVAMEEPYARVVGGEPNHGPSSDWHGDGVPDLGVVVIELVTGGGGVVVAETLSQDVEVEAVQVHGVTLHANQGRVLEDYLDRGVELQLLYARALQCYSKRAQADAWVSVVERKWRLVREVCCVDTRDVVVVGL</sequence>